<keyword evidence="3 6" id="KW-0812">Transmembrane</keyword>
<dbReference type="PANTHER" id="PTHR35007">
    <property type="entry name" value="INTEGRAL MEMBRANE PROTEIN-RELATED"/>
    <property type="match status" value="1"/>
</dbReference>
<dbReference type="RefSeq" id="WP_192591880.1">
    <property type="nucleotide sequence ID" value="NZ_JADBEE010000001.1"/>
</dbReference>
<evidence type="ECO:0000256" key="1">
    <source>
        <dbReference type="ARBA" id="ARBA00004651"/>
    </source>
</evidence>
<evidence type="ECO:0000256" key="2">
    <source>
        <dbReference type="ARBA" id="ARBA00022475"/>
    </source>
</evidence>
<dbReference type="Proteomes" id="UP000636579">
    <property type="component" value="Unassembled WGS sequence"/>
</dbReference>
<sequence length="213" mass="22884">MSDPALLAPAVCALLLSLGVLIAVPSRTPTRTLPWAQLRDPRRTPAGGHPGAELSVLTRARAVLSRRRHEPAQSPDAATLLDLTAAMLRAGVGIEGALRRLAVDVPGAESLDRVHRALALGQEWEDAWRGVAHAPELKRFGENLAFAYSTGAPTAELLELTAVQERARRRQRIDEQAARLGVQMVLPLGLCFLPAFILLGVIPVVLGLMQELA</sequence>
<keyword evidence="2" id="KW-1003">Cell membrane</keyword>
<accession>A0ABR9J8R1</accession>
<evidence type="ECO:0000256" key="4">
    <source>
        <dbReference type="ARBA" id="ARBA00022989"/>
    </source>
</evidence>
<evidence type="ECO:0000313" key="9">
    <source>
        <dbReference type="Proteomes" id="UP000636579"/>
    </source>
</evidence>
<proteinExistence type="predicted"/>
<feature type="domain" description="Type II secretion system protein GspF" evidence="7">
    <location>
        <begin position="81"/>
        <end position="200"/>
    </location>
</feature>
<gene>
    <name evidence="8" type="ORF">H4W26_001989</name>
</gene>
<dbReference type="EMBL" id="JADBEE010000001">
    <property type="protein sequence ID" value="MBE1515234.1"/>
    <property type="molecule type" value="Genomic_DNA"/>
</dbReference>
<comment type="caution">
    <text evidence="8">The sequence shown here is derived from an EMBL/GenBank/DDBJ whole genome shotgun (WGS) entry which is preliminary data.</text>
</comment>
<evidence type="ECO:0000256" key="3">
    <source>
        <dbReference type="ARBA" id="ARBA00022692"/>
    </source>
</evidence>
<organism evidence="8 9">
    <name type="scientific">Nesterenkonia halotolerans</name>
    <dbReference type="NCBI Taxonomy" id="225325"/>
    <lineage>
        <taxon>Bacteria</taxon>
        <taxon>Bacillati</taxon>
        <taxon>Actinomycetota</taxon>
        <taxon>Actinomycetes</taxon>
        <taxon>Micrococcales</taxon>
        <taxon>Micrococcaceae</taxon>
        <taxon>Nesterenkonia</taxon>
    </lineage>
</organism>
<protein>
    <submittedName>
        <fullName evidence="8">Flp pilus assembly protein TadB</fullName>
    </submittedName>
</protein>
<dbReference type="PANTHER" id="PTHR35007:SF3">
    <property type="entry name" value="POSSIBLE CONSERVED ALANINE RICH MEMBRANE PROTEIN"/>
    <property type="match status" value="1"/>
</dbReference>
<comment type="subcellular location">
    <subcellularLocation>
        <location evidence="1">Cell membrane</location>
        <topology evidence="1">Multi-pass membrane protein</topology>
    </subcellularLocation>
</comment>
<feature type="transmembrane region" description="Helical" evidence="6">
    <location>
        <begin position="184"/>
        <end position="209"/>
    </location>
</feature>
<dbReference type="InterPro" id="IPR018076">
    <property type="entry name" value="T2SS_GspF_dom"/>
</dbReference>
<reference evidence="8 9" key="1">
    <citation type="submission" date="2020-10" db="EMBL/GenBank/DDBJ databases">
        <title>Sequencing the genomes of 1000 actinobacteria strains.</title>
        <authorList>
            <person name="Klenk H.-P."/>
        </authorList>
    </citation>
    <scope>NUCLEOTIDE SEQUENCE [LARGE SCALE GENOMIC DNA]</scope>
    <source>
        <strain evidence="8 9">DSM 15474</strain>
    </source>
</reference>
<keyword evidence="9" id="KW-1185">Reference proteome</keyword>
<name>A0ABR9J8R1_9MICC</name>
<evidence type="ECO:0000313" key="8">
    <source>
        <dbReference type="EMBL" id="MBE1515234.1"/>
    </source>
</evidence>
<keyword evidence="5 6" id="KW-0472">Membrane</keyword>
<dbReference type="Pfam" id="PF00482">
    <property type="entry name" value="T2SSF"/>
    <property type="match status" value="1"/>
</dbReference>
<evidence type="ECO:0000256" key="6">
    <source>
        <dbReference type="SAM" id="Phobius"/>
    </source>
</evidence>
<evidence type="ECO:0000259" key="7">
    <source>
        <dbReference type="Pfam" id="PF00482"/>
    </source>
</evidence>
<keyword evidence="4 6" id="KW-1133">Transmembrane helix</keyword>
<evidence type="ECO:0000256" key="5">
    <source>
        <dbReference type="ARBA" id="ARBA00023136"/>
    </source>
</evidence>